<feature type="compositionally biased region" description="Basic residues" evidence="1">
    <location>
        <begin position="19"/>
        <end position="34"/>
    </location>
</feature>
<evidence type="ECO:0000313" key="2">
    <source>
        <dbReference type="EMBL" id="SVA67210.1"/>
    </source>
</evidence>
<organism evidence="2">
    <name type="scientific">marine metagenome</name>
    <dbReference type="NCBI Taxonomy" id="408172"/>
    <lineage>
        <taxon>unclassified sequences</taxon>
        <taxon>metagenomes</taxon>
        <taxon>ecological metagenomes</taxon>
    </lineage>
</organism>
<gene>
    <name evidence="2" type="ORF">METZ01_LOCUS120064</name>
</gene>
<feature type="compositionally biased region" description="Basic residues" evidence="1">
    <location>
        <begin position="1"/>
        <end position="11"/>
    </location>
</feature>
<dbReference type="AlphaFoldDB" id="A0A381XRE2"/>
<dbReference type="EMBL" id="UINC01016072">
    <property type="protein sequence ID" value="SVA67210.1"/>
    <property type="molecule type" value="Genomic_DNA"/>
</dbReference>
<proteinExistence type="predicted"/>
<feature type="region of interest" description="Disordered" evidence="1">
    <location>
        <begin position="1"/>
        <end position="34"/>
    </location>
</feature>
<sequence>MSSSKRLKRNPAAKELRTNKFRSQKIPNKKKQLEKKRIKINNKIDEI</sequence>
<protein>
    <submittedName>
        <fullName evidence="2">Uncharacterized protein</fullName>
    </submittedName>
</protein>
<evidence type="ECO:0000256" key="1">
    <source>
        <dbReference type="SAM" id="MobiDB-lite"/>
    </source>
</evidence>
<reference evidence="2" key="1">
    <citation type="submission" date="2018-05" db="EMBL/GenBank/DDBJ databases">
        <authorList>
            <person name="Lanie J.A."/>
            <person name="Ng W.-L."/>
            <person name="Kazmierczak K.M."/>
            <person name="Andrzejewski T.M."/>
            <person name="Davidsen T.M."/>
            <person name="Wayne K.J."/>
            <person name="Tettelin H."/>
            <person name="Glass J.I."/>
            <person name="Rusch D."/>
            <person name="Podicherti R."/>
            <person name="Tsui H.-C.T."/>
            <person name="Winkler M.E."/>
        </authorList>
    </citation>
    <scope>NUCLEOTIDE SEQUENCE</scope>
</reference>
<accession>A0A381XRE2</accession>
<name>A0A381XRE2_9ZZZZ</name>